<sequence>MNDRKVPLNYLLSLNTDGFAYLYGNKKSREQTSTTF</sequence>
<gene>
    <name evidence="1" type="ORF">SAMN06297358_1437</name>
</gene>
<dbReference type="AlphaFoldDB" id="A0A285ZWZ6"/>
<keyword evidence="2" id="KW-1185">Reference proteome</keyword>
<evidence type="ECO:0000313" key="1">
    <source>
        <dbReference type="EMBL" id="SOD14166.1"/>
    </source>
</evidence>
<proteinExistence type="predicted"/>
<protein>
    <submittedName>
        <fullName evidence="1">Uncharacterized protein</fullName>
    </submittedName>
</protein>
<evidence type="ECO:0000313" key="2">
    <source>
        <dbReference type="Proteomes" id="UP000219281"/>
    </source>
</evidence>
<dbReference type="EMBL" id="OCMT01000002">
    <property type="protein sequence ID" value="SOD14166.1"/>
    <property type="molecule type" value="Genomic_DNA"/>
</dbReference>
<name>A0A285ZWZ6_9SPHI</name>
<reference evidence="2" key="1">
    <citation type="submission" date="2017-09" db="EMBL/GenBank/DDBJ databases">
        <authorList>
            <person name="Varghese N."/>
            <person name="Submissions S."/>
        </authorList>
    </citation>
    <scope>NUCLEOTIDE SEQUENCE [LARGE SCALE GENOMIC DNA]</scope>
    <source>
        <strain evidence="2">CGMCC 1.12803</strain>
    </source>
</reference>
<organism evidence="1 2">
    <name type="scientific">Pedobacter xixiisoli</name>
    <dbReference type="NCBI Taxonomy" id="1476464"/>
    <lineage>
        <taxon>Bacteria</taxon>
        <taxon>Pseudomonadati</taxon>
        <taxon>Bacteroidota</taxon>
        <taxon>Sphingobacteriia</taxon>
        <taxon>Sphingobacteriales</taxon>
        <taxon>Sphingobacteriaceae</taxon>
        <taxon>Pedobacter</taxon>
    </lineage>
</organism>
<dbReference type="Proteomes" id="UP000219281">
    <property type="component" value="Unassembled WGS sequence"/>
</dbReference>
<accession>A0A285ZWZ6</accession>